<dbReference type="SUPFAM" id="SSF55073">
    <property type="entry name" value="Nucleotide cyclase"/>
    <property type="match status" value="1"/>
</dbReference>
<accession>A0A7S7NRC5</accession>
<evidence type="ECO:0000259" key="4">
    <source>
        <dbReference type="PROSITE" id="PS50887"/>
    </source>
</evidence>
<name>A0A7S7NRC5_PALFE</name>
<feature type="coiled-coil region" evidence="3">
    <location>
        <begin position="159"/>
        <end position="186"/>
    </location>
</feature>
<dbReference type="PANTHER" id="PTHR45138:SF9">
    <property type="entry name" value="DIGUANYLATE CYCLASE DGCM-RELATED"/>
    <property type="match status" value="1"/>
</dbReference>
<dbReference type="InterPro" id="IPR000160">
    <property type="entry name" value="GGDEF_dom"/>
</dbReference>
<dbReference type="KEGG" id="pfer:IRI77_37195"/>
<keyword evidence="3" id="KW-0175">Coiled coil</keyword>
<dbReference type="SMART" id="SM00267">
    <property type="entry name" value="GGDEF"/>
    <property type="match status" value="1"/>
</dbReference>
<evidence type="ECO:0000313" key="5">
    <source>
        <dbReference type="EMBL" id="QOY88309.1"/>
    </source>
</evidence>
<evidence type="ECO:0000256" key="1">
    <source>
        <dbReference type="ARBA" id="ARBA00012528"/>
    </source>
</evidence>
<dbReference type="PROSITE" id="PS50887">
    <property type="entry name" value="GGDEF"/>
    <property type="match status" value="1"/>
</dbReference>
<keyword evidence="6" id="KW-1185">Reference proteome</keyword>
<dbReference type="EMBL" id="CP063849">
    <property type="protein sequence ID" value="QOY88309.1"/>
    <property type="molecule type" value="Genomic_DNA"/>
</dbReference>
<dbReference type="InterPro" id="IPR043128">
    <property type="entry name" value="Rev_trsase/Diguanyl_cyclase"/>
</dbReference>
<dbReference type="Gene3D" id="3.30.70.270">
    <property type="match status" value="1"/>
</dbReference>
<protein>
    <recommendedName>
        <fullName evidence="1">diguanylate cyclase</fullName>
        <ecNumber evidence="1">2.7.7.65</ecNumber>
    </recommendedName>
</protein>
<dbReference type="Pfam" id="PF00990">
    <property type="entry name" value="GGDEF"/>
    <property type="match status" value="1"/>
</dbReference>
<dbReference type="GO" id="GO:0052621">
    <property type="term" value="F:diguanylate cyclase activity"/>
    <property type="evidence" value="ECO:0007669"/>
    <property type="project" value="UniProtKB-EC"/>
</dbReference>
<comment type="catalytic activity">
    <reaction evidence="2">
        <text>2 GTP = 3',3'-c-di-GMP + 2 diphosphate</text>
        <dbReference type="Rhea" id="RHEA:24898"/>
        <dbReference type="ChEBI" id="CHEBI:33019"/>
        <dbReference type="ChEBI" id="CHEBI:37565"/>
        <dbReference type="ChEBI" id="CHEBI:58805"/>
        <dbReference type="EC" id="2.7.7.65"/>
    </reaction>
</comment>
<evidence type="ECO:0000256" key="3">
    <source>
        <dbReference type="SAM" id="Coils"/>
    </source>
</evidence>
<proteinExistence type="predicted"/>
<feature type="domain" description="GGDEF" evidence="4">
    <location>
        <begin position="213"/>
        <end position="341"/>
    </location>
</feature>
<evidence type="ECO:0000313" key="6">
    <source>
        <dbReference type="Proteomes" id="UP000593892"/>
    </source>
</evidence>
<dbReference type="FunFam" id="3.30.70.270:FF:000001">
    <property type="entry name" value="Diguanylate cyclase domain protein"/>
    <property type="match status" value="1"/>
</dbReference>
<organism evidence="5 6">
    <name type="scientific">Paludibaculum fermentans</name>
    <dbReference type="NCBI Taxonomy" id="1473598"/>
    <lineage>
        <taxon>Bacteria</taxon>
        <taxon>Pseudomonadati</taxon>
        <taxon>Acidobacteriota</taxon>
        <taxon>Terriglobia</taxon>
        <taxon>Bryobacterales</taxon>
        <taxon>Bryobacteraceae</taxon>
        <taxon>Paludibaculum</taxon>
    </lineage>
</organism>
<dbReference type="InterPro" id="IPR029787">
    <property type="entry name" value="Nucleotide_cyclase"/>
</dbReference>
<dbReference type="EC" id="2.7.7.65" evidence="1"/>
<reference evidence="5 6" key="1">
    <citation type="submission" date="2020-10" db="EMBL/GenBank/DDBJ databases">
        <title>Complete genome sequence of Paludibaculum fermentans P105T, a facultatively anaerobic acidobacterium capable of dissimilatory Fe(III) reduction.</title>
        <authorList>
            <person name="Dedysh S.N."/>
            <person name="Beletsky A.V."/>
            <person name="Kulichevskaya I.S."/>
            <person name="Mardanov A.V."/>
            <person name="Ravin N.V."/>
        </authorList>
    </citation>
    <scope>NUCLEOTIDE SEQUENCE [LARGE SCALE GENOMIC DNA]</scope>
    <source>
        <strain evidence="5 6">P105</strain>
    </source>
</reference>
<evidence type="ECO:0000256" key="2">
    <source>
        <dbReference type="ARBA" id="ARBA00034247"/>
    </source>
</evidence>
<dbReference type="NCBIfam" id="TIGR00254">
    <property type="entry name" value="GGDEF"/>
    <property type="match status" value="1"/>
</dbReference>
<dbReference type="PANTHER" id="PTHR45138">
    <property type="entry name" value="REGULATORY COMPONENTS OF SENSORY TRANSDUCTION SYSTEM"/>
    <property type="match status" value="1"/>
</dbReference>
<dbReference type="AlphaFoldDB" id="A0A7S7NRC5"/>
<dbReference type="Proteomes" id="UP000593892">
    <property type="component" value="Chromosome"/>
</dbReference>
<dbReference type="RefSeq" id="WP_194449972.1">
    <property type="nucleotide sequence ID" value="NZ_CP063849.1"/>
</dbReference>
<dbReference type="InterPro" id="IPR050469">
    <property type="entry name" value="Diguanylate_Cyclase"/>
</dbReference>
<gene>
    <name evidence="5" type="ORF">IRI77_37195</name>
</gene>
<dbReference type="CDD" id="cd01949">
    <property type="entry name" value="GGDEF"/>
    <property type="match status" value="1"/>
</dbReference>
<sequence length="341" mass="38594">MISLRKHILEADDRHRLCSDLESSYVAAVSTIGESLVPVSETLTAHHRQQLRQLASELKEGITIDSLQSARTRLEQELATYAEKSCRLLGHQEKEVKKILLCLSQVASVVAAQGQSNSSRLGEFTKNLETISQMSDLPEIRKRLAREIVELRQVAVQVSKGSEEAVEKLREELRTFRSKLDETEQLANTDPLTKVANRRAGEQRIQDLITSNRQFSLLIFDMDRFKGVNDRWGHQAGDHVLLEFSQRLSSAVRGQDTICRWGGDEFLAILPDCGLVKANERATQIRSQFNKEYTFKADGSWIKVMILASVGVAEWKRGETADSIFRRADEQLYLAKARRIA</sequence>